<dbReference type="InterPro" id="IPR019198">
    <property type="entry name" value="Beta_propeller_containing"/>
</dbReference>
<organism evidence="3 4">
    <name type="scientific">Pseudoalteromonas luteoviolacea</name>
    <dbReference type="NCBI Taxonomy" id="43657"/>
    <lineage>
        <taxon>Bacteria</taxon>
        <taxon>Pseudomonadati</taxon>
        <taxon>Pseudomonadota</taxon>
        <taxon>Gammaproteobacteria</taxon>
        <taxon>Alteromonadales</taxon>
        <taxon>Pseudoalteromonadaceae</taxon>
        <taxon>Pseudoalteromonas</taxon>
    </lineage>
</organism>
<feature type="signal peptide" evidence="2">
    <location>
        <begin position="1"/>
        <end position="24"/>
    </location>
</feature>
<feature type="compositionally biased region" description="Polar residues" evidence="1">
    <location>
        <begin position="100"/>
        <end position="111"/>
    </location>
</feature>
<sequence length="710" mass="77513">MLYFRYSHPIARSSIFVVALPALVACGGSNSSDDTPGEGNSNVPNSVPELTWLAESSSTLRQASSSEFNQLVKNGMYLSRWQSGGDDTDKVANAAPEADSGSTNFSTTNVQEAGVDEGDRIEYDGTYLYIAGHSEQDVIIQDEFKQYVRVMKRTEQGIAEVAKIEASDSLYSHQELYLSENRLASVFKYPVYTMDSSPLNTDDSTSDSTAATSPVSDVYPSTFELSIADVTSPEQASILKQYRIEGDIIDSRVIDGNLYVVSNFSAYFEFSQTEALAAYQALYQADISQLLPKITDLSSGATSPLFEPSNCFIPADTTSLDSANRITTITRVSLNDPTQLQSTCINTPSDGVYAAQNSIYLYNSFWPNDVASVEDLTQTALHKFDISNTDISYSASGAVPGSLGFGGGNFIEPAVIGGISNAAFRLSEHEGKLRLLTTRFSATAGLVHQLFILEQQGAELSVLAKLPNDEQPTPIGKVETNGQVEENVYAVRYVGDKAYIVTFRRIDPLYVIDLADASKPTIAGALEIPGYSAYLHPVSESLLIGIGQNVDEWFWAAPESDNDSQIGAKVSLFDVSDMSSPKLVNEHVFANGYSPVEFDHHAFSFLKISDEQFRMTLPVETWKTEQEVGGDMIWSNKNELAAFEVNVGSSPSLSYLGSSVATYDTPSQSVPYVRASDDRGVIHDDIIYYVHGNFVWSSLWQNPAENMGPF</sequence>
<gene>
    <name evidence="3" type="ORF">A7985_12025</name>
</gene>
<proteinExistence type="predicted"/>
<feature type="chain" id="PRO_5008646229" description="Beta-propeller domain-containing protein" evidence="2">
    <location>
        <begin position="25"/>
        <end position="710"/>
    </location>
</feature>
<dbReference type="OrthoDB" id="9778998at2"/>
<evidence type="ECO:0000313" key="3">
    <source>
        <dbReference type="EMBL" id="OCQ21341.1"/>
    </source>
</evidence>
<dbReference type="Pfam" id="PF09826">
    <property type="entry name" value="Beta_propel"/>
    <property type="match status" value="1"/>
</dbReference>
<protein>
    <recommendedName>
        <fullName evidence="5">Beta-propeller domain-containing protein</fullName>
    </recommendedName>
</protein>
<dbReference type="AlphaFoldDB" id="A0A1C0TQW4"/>
<reference evidence="4" key="1">
    <citation type="submission" date="2016-07" db="EMBL/GenBank/DDBJ databases">
        <authorList>
            <person name="Florea S."/>
            <person name="Webb J.S."/>
            <person name="Jaromczyk J."/>
            <person name="Schardl C.L."/>
        </authorList>
    </citation>
    <scope>NUCLEOTIDE SEQUENCE [LARGE SCALE GENOMIC DNA]</scope>
    <source>
        <strain evidence="4">IPB1</strain>
    </source>
</reference>
<keyword evidence="2" id="KW-0732">Signal</keyword>
<dbReference type="Proteomes" id="UP000093366">
    <property type="component" value="Unassembled WGS sequence"/>
</dbReference>
<comment type="caution">
    <text evidence="3">The sequence shown here is derived from an EMBL/GenBank/DDBJ whole genome shotgun (WGS) entry which is preliminary data.</text>
</comment>
<feature type="region of interest" description="Disordered" evidence="1">
    <location>
        <begin position="87"/>
        <end position="113"/>
    </location>
</feature>
<evidence type="ECO:0000313" key="4">
    <source>
        <dbReference type="Proteomes" id="UP000093366"/>
    </source>
</evidence>
<evidence type="ECO:0000256" key="1">
    <source>
        <dbReference type="SAM" id="MobiDB-lite"/>
    </source>
</evidence>
<evidence type="ECO:0008006" key="5">
    <source>
        <dbReference type="Google" id="ProtNLM"/>
    </source>
</evidence>
<dbReference type="PROSITE" id="PS51257">
    <property type="entry name" value="PROKAR_LIPOPROTEIN"/>
    <property type="match status" value="1"/>
</dbReference>
<evidence type="ECO:0000256" key="2">
    <source>
        <dbReference type="SAM" id="SignalP"/>
    </source>
</evidence>
<name>A0A1C0TQW4_9GAMM</name>
<dbReference type="EMBL" id="MAUJ01000003">
    <property type="protein sequence ID" value="OCQ21341.1"/>
    <property type="molecule type" value="Genomic_DNA"/>
</dbReference>
<accession>A0A1C0TQW4</accession>
<dbReference type="RefSeq" id="WP_065790707.1">
    <property type="nucleotide sequence ID" value="NZ_JAGJED010000004.1"/>
</dbReference>